<evidence type="ECO:0000256" key="1">
    <source>
        <dbReference type="ARBA" id="ARBA00022630"/>
    </source>
</evidence>
<keyword evidence="1 6" id="KW-0285">Flavoprotein</keyword>
<dbReference type="InterPro" id="IPR051260">
    <property type="entry name" value="Diverse_substr_monoxygenases"/>
</dbReference>
<feature type="domain" description="Luciferase-like" evidence="7">
    <location>
        <begin position="19"/>
        <end position="380"/>
    </location>
</feature>
<evidence type="ECO:0000256" key="4">
    <source>
        <dbReference type="ARBA" id="ARBA00023033"/>
    </source>
</evidence>
<reference evidence="8 9" key="2">
    <citation type="journal article" date="2016" name="Sci. Rep.">
        <title>The genome of Rhizobiales bacteria in predatory ants reveals urease gene functions but no genes for nitrogen fixation.</title>
        <authorList>
            <person name="Neuvonen M.M."/>
            <person name="Tamarit D."/>
            <person name="Naslund K."/>
            <person name="Liebig J."/>
            <person name="Feldhaar H."/>
            <person name="Moran N.A."/>
            <person name="Guy L."/>
            <person name="Andersson S.G."/>
        </authorList>
    </citation>
    <scope>NUCLEOTIDE SEQUENCE [LARGE SCALE GENOMIC DNA]</scope>
    <source>
        <strain evidence="8 9">Hsal</strain>
    </source>
</reference>
<keyword evidence="4 8" id="KW-0503">Monooxygenase</keyword>
<sequence length="447" mass="49150">MSKGKINFGIMLHGAGGHMNSWRHPSGPADASVNIRYITDVARAAEAAGIAFAFVADGLYINEKSIPHFLNRFEPLTVLSALAAQTERIGLCGTVSTSYSDPFTIARQFASLDLLSGGRAGWNVVTTPLEGTARNYGRPHPKPSLRYDIADEYLKVVRRLWSSWEEDAFIRDRQTGVFFDAQKLHRLNHQGRFFSVEGPLNIQRSPQGEPVIFQAGASETGIGFAGRNAEAVFTHIGGLQENRHYYAQVKAAALAHGRDPQSVRIFPGVNPIVGRTEAQAEEKYRAIRDLVDISDALAYLGRYFDHHDFSVYALDAPFPELGDIGKNSFRSVTDKIKRQAAEQKLTLREVALDAATPRSPFIGTPDKIADLLIGYFEGGAADGFILTFLVAAEGFADFRAEVLPRLAGRGYFDPILKAATLRENLGLAIPRNRYVQQRAEVSRQGVA</sequence>
<keyword evidence="3" id="KW-0560">Oxidoreductase</keyword>
<comment type="similarity">
    <text evidence="5">Belongs to the NtaA/SnaA/DszA monooxygenase family.</text>
</comment>
<name>A0A1U9JT30_9HYPH</name>
<protein>
    <submittedName>
        <fullName evidence="8">Nitrilotriacetate monooxygenase family FMN-dependent oxidoreductase</fullName>
    </submittedName>
</protein>
<reference evidence="8 9" key="1">
    <citation type="journal article" date="2010" name="Science">
        <title>Genomic comparison of the ants Camponotus floridanus and Harpegnathos saltator.</title>
        <authorList>
            <person name="Bonasio R."/>
            <person name="Zhang G."/>
            <person name="Ye C."/>
            <person name="Mutti N.S."/>
            <person name="Fang X."/>
            <person name="Qin N."/>
            <person name="Donahue G."/>
            <person name="Yang P."/>
            <person name="Li Q."/>
            <person name="Li C."/>
            <person name="Zhang P."/>
            <person name="Huang Z."/>
            <person name="Berger S.L."/>
            <person name="Reinberg D."/>
            <person name="Wang J."/>
            <person name="Liebig J."/>
        </authorList>
    </citation>
    <scope>NUCLEOTIDE SEQUENCE [LARGE SCALE GENOMIC DNA]</scope>
    <source>
        <strain evidence="8 9">Hsal</strain>
    </source>
</reference>
<evidence type="ECO:0000313" key="8">
    <source>
        <dbReference type="EMBL" id="AQS41024.1"/>
    </source>
</evidence>
<feature type="binding site" evidence="6">
    <location>
        <position position="94"/>
    </location>
    <ligand>
        <name>FMN</name>
        <dbReference type="ChEBI" id="CHEBI:58210"/>
    </ligand>
</feature>
<feature type="binding site" evidence="6">
    <location>
        <position position="147"/>
    </location>
    <ligand>
        <name>FMN</name>
        <dbReference type="ChEBI" id="CHEBI:58210"/>
    </ligand>
</feature>
<evidence type="ECO:0000256" key="2">
    <source>
        <dbReference type="ARBA" id="ARBA00022643"/>
    </source>
</evidence>
<dbReference type="Proteomes" id="UP000188912">
    <property type="component" value="Chromosome"/>
</dbReference>
<dbReference type="Pfam" id="PF00296">
    <property type="entry name" value="Bac_luciferase"/>
    <property type="match status" value="1"/>
</dbReference>
<keyword evidence="2 6" id="KW-0288">FMN</keyword>
<gene>
    <name evidence="8" type="ORF">BHV28_03080</name>
</gene>
<accession>A0A1U9JT30</accession>
<evidence type="ECO:0000256" key="5">
    <source>
        <dbReference type="ARBA" id="ARBA00033748"/>
    </source>
</evidence>
<dbReference type="PANTHER" id="PTHR30011">
    <property type="entry name" value="ALKANESULFONATE MONOOXYGENASE-RELATED"/>
    <property type="match status" value="1"/>
</dbReference>
<dbReference type="EMBL" id="CP017315">
    <property type="protein sequence ID" value="AQS41024.1"/>
    <property type="molecule type" value="Genomic_DNA"/>
</dbReference>
<dbReference type="STRING" id="1902579.BHV28_03080"/>
<dbReference type="PANTHER" id="PTHR30011:SF16">
    <property type="entry name" value="C2H2 FINGER DOMAIN TRANSCRIPTION FACTOR (EUROFUNG)-RELATED"/>
    <property type="match status" value="1"/>
</dbReference>
<keyword evidence="9" id="KW-1185">Reference proteome</keyword>
<evidence type="ECO:0000256" key="6">
    <source>
        <dbReference type="PIRSR" id="PIRSR000337-1"/>
    </source>
</evidence>
<feature type="binding site" evidence="6">
    <location>
        <position position="218"/>
    </location>
    <ligand>
        <name>FMN</name>
        <dbReference type="ChEBI" id="CHEBI:58210"/>
    </ligand>
</feature>
<dbReference type="InterPro" id="IPR011251">
    <property type="entry name" value="Luciferase-like_dom"/>
</dbReference>
<dbReference type="AlphaFoldDB" id="A0A1U9JT30"/>
<proteinExistence type="inferred from homology"/>
<dbReference type="PIRSF" id="PIRSF000337">
    <property type="entry name" value="NTA_MOA"/>
    <property type="match status" value="1"/>
</dbReference>
<dbReference type="NCBIfam" id="TIGR03860">
    <property type="entry name" value="FMN_nitrolo"/>
    <property type="match status" value="1"/>
</dbReference>
<dbReference type="KEGG" id="thd:BHV28_03080"/>
<dbReference type="GO" id="GO:0004497">
    <property type="term" value="F:monooxygenase activity"/>
    <property type="evidence" value="ECO:0007669"/>
    <property type="project" value="UniProtKB-KW"/>
</dbReference>
<dbReference type="GO" id="GO:0016705">
    <property type="term" value="F:oxidoreductase activity, acting on paired donors, with incorporation or reduction of molecular oxygen"/>
    <property type="evidence" value="ECO:0007669"/>
    <property type="project" value="InterPro"/>
</dbReference>
<evidence type="ECO:0000259" key="7">
    <source>
        <dbReference type="Pfam" id="PF00296"/>
    </source>
</evidence>
<dbReference type="CDD" id="cd01095">
    <property type="entry name" value="Nitrilotriacetate_monoxgenase"/>
    <property type="match status" value="1"/>
</dbReference>
<organism evidence="8 9">
    <name type="scientific">Candidatus Tokpelaia hoelldobleri</name>
    <dbReference type="NCBI Taxonomy" id="1902579"/>
    <lineage>
        <taxon>Bacteria</taxon>
        <taxon>Pseudomonadati</taxon>
        <taxon>Pseudomonadota</taxon>
        <taxon>Alphaproteobacteria</taxon>
        <taxon>Hyphomicrobiales</taxon>
        <taxon>Candidatus Tokpelaia</taxon>
    </lineage>
</organism>
<evidence type="ECO:0000256" key="3">
    <source>
        <dbReference type="ARBA" id="ARBA00023002"/>
    </source>
</evidence>
<dbReference type="Gene3D" id="3.20.20.30">
    <property type="entry name" value="Luciferase-like domain"/>
    <property type="match status" value="1"/>
</dbReference>
<dbReference type="InterPro" id="IPR016215">
    <property type="entry name" value="NTA_MOA"/>
</dbReference>
<dbReference type="SUPFAM" id="SSF51679">
    <property type="entry name" value="Bacterial luciferase-like"/>
    <property type="match status" value="1"/>
</dbReference>
<dbReference type="InterPro" id="IPR036661">
    <property type="entry name" value="Luciferase-like_sf"/>
</dbReference>
<feature type="binding site" evidence="6">
    <location>
        <position position="57"/>
    </location>
    <ligand>
        <name>FMN</name>
        <dbReference type="ChEBI" id="CHEBI:58210"/>
    </ligand>
</feature>
<evidence type="ECO:0000313" key="9">
    <source>
        <dbReference type="Proteomes" id="UP000188912"/>
    </source>
</evidence>